<reference evidence="3" key="1">
    <citation type="journal article" date="2017" name="Nat. Commun.">
        <title>The North American bullfrog draft genome provides insight into hormonal regulation of long noncoding RNA.</title>
        <authorList>
            <person name="Hammond S.A."/>
            <person name="Warren R.L."/>
            <person name="Vandervalk B.P."/>
            <person name="Kucuk E."/>
            <person name="Khan H."/>
            <person name="Gibb E.A."/>
            <person name="Pandoh P."/>
            <person name="Kirk H."/>
            <person name="Zhao Y."/>
            <person name="Jones M."/>
            <person name="Mungall A.J."/>
            <person name="Coope R."/>
            <person name="Pleasance S."/>
            <person name="Moore R.A."/>
            <person name="Holt R.A."/>
            <person name="Round J.M."/>
            <person name="Ohora S."/>
            <person name="Walle B.V."/>
            <person name="Veldhoen N."/>
            <person name="Helbing C.C."/>
            <person name="Birol I."/>
        </authorList>
    </citation>
    <scope>NUCLEOTIDE SEQUENCE [LARGE SCALE GENOMIC DNA]</scope>
</reference>
<accession>A0A2G9QKF3</accession>
<dbReference type="Pfam" id="PF10545">
    <property type="entry name" value="MADF_DNA_bdg"/>
    <property type="match status" value="1"/>
</dbReference>
<dbReference type="PANTHER" id="PTHR21505:SF8">
    <property type="entry name" value="DPT-YFP REPRESSOR BY OVEREXPRESSION, ISOFORM D-RELATED"/>
    <property type="match status" value="1"/>
</dbReference>
<name>A0A2G9QKF3_AQUCT</name>
<evidence type="ECO:0000313" key="3">
    <source>
        <dbReference type="Proteomes" id="UP000228934"/>
    </source>
</evidence>
<feature type="domain" description="MADF" evidence="1">
    <location>
        <begin position="118"/>
        <end position="196"/>
    </location>
</feature>
<proteinExistence type="predicted"/>
<organism evidence="2 3">
    <name type="scientific">Aquarana catesbeiana</name>
    <name type="common">American bullfrog</name>
    <name type="synonym">Rana catesbeiana</name>
    <dbReference type="NCBI Taxonomy" id="8400"/>
    <lineage>
        <taxon>Eukaryota</taxon>
        <taxon>Metazoa</taxon>
        <taxon>Chordata</taxon>
        <taxon>Craniata</taxon>
        <taxon>Vertebrata</taxon>
        <taxon>Euteleostomi</taxon>
        <taxon>Amphibia</taxon>
        <taxon>Batrachia</taxon>
        <taxon>Anura</taxon>
        <taxon>Neobatrachia</taxon>
        <taxon>Ranoidea</taxon>
        <taxon>Ranidae</taxon>
        <taxon>Aquarana</taxon>
    </lineage>
</organism>
<dbReference type="OrthoDB" id="6152242at2759"/>
<protein>
    <recommendedName>
        <fullName evidence="1">MADF domain-containing protein</fullName>
    </recommendedName>
</protein>
<dbReference type="PANTHER" id="PTHR21505">
    <property type="entry name" value="MADF DOMAIN-CONTAINING PROTEIN-RELATED"/>
    <property type="match status" value="1"/>
</dbReference>
<dbReference type="PROSITE" id="PS51029">
    <property type="entry name" value="MADF"/>
    <property type="match status" value="1"/>
</dbReference>
<keyword evidence="3" id="KW-1185">Reference proteome</keyword>
<dbReference type="InterPro" id="IPR006578">
    <property type="entry name" value="MADF-dom"/>
</dbReference>
<feature type="non-terminal residue" evidence="2">
    <location>
        <position position="196"/>
    </location>
</feature>
<gene>
    <name evidence="2" type="ORF">AB205_0132250</name>
</gene>
<evidence type="ECO:0000313" key="2">
    <source>
        <dbReference type="EMBL" id="PIO16074.1"/>
    </source>
</evidence>
<sequence>MYTISIITSKAILEALNLLFPDRDVSGSGPSSLLEELAHTCCVHVMLLLLRTVEKRGGNIRVKERQGRATQVKFHACILYIKLTRKCRMCAEEIGTAVASDQNEEKMNKFKDPEFMSQFIGKYREMRNLWQVKHSAYYNKPVRKAMLERLLAFVQTLIQEATMEILERKIGILRNMYRREHNKIQASLISGASADD</sequence>
<evidence type="ECO:0000259" key="1">
    <source>
        <dbReference type="PROSITE" id="PS51029"/>
    </source>
</evidence>
<dbReference type="Proteomes" id="UP000228934">
    <property type="component" value="Unassembled WGS sequence"/>
</dbReference>
<dbReference type="AlphaFoldDB" id="A0A2G9QKF3"/>
<dbReference type="EMBL" id="KV965704">
    <property type="protein sequence ID" value="PIO16074.1"/>
    <property type="molecule type" value="Genomic_DNA"/>
</dbReference>